<keyword evidence="1" id="KW-0732">Signal</keyword>
<dbReference type="Proteomes" id="UP000192247">
    <property type="component" value="Unassembled WGS sequence"/>
</dbReference>
<feature type="signal peptide" evidence="1">
    <location>
        <begin position="1"/>
        <end position="22"/>
    </location>
</feature>
<dbReference type="EMBL" id="MNPL01002536">
    <property type="protein sequence ID" value="OQR78191.1"/>
    <property type="molecule type" value="Genomic_DNA"/>
</dbReference>
<reference evidence="2 3" key="1">
    <citation type="journal article" date="2017" name="Gigascience">
        <title>Draft genome of the honey bee ectoparasitic mite, Tropilaelaps mercedesae, is shaped by the parasitic life history.</title>
        <authorList>
            <person name="Dong X."/>
            <person name="Armstrong S.D."/>
            <person name="Xia D."/>
            <person name="Makepeace B.L."/>
            <person name="Darby A.C."/>
            <person name="Kadowaki T."/>
        </authorList>
    </citation>
    <scope>NUCLEOTIDE SEQUENCE [LARGE SCALE GENOMIC DNA]</scope>
    <source>
        <strain evidence="2">Wuxi-XJTLU</strain>
    </source>
</reference>
<protein>
    <submittedName>
        <fullName evidence="2">Uncharacterized protein</fullName>
    </submittedName>
</protein>
<dbReference type="AlphaFoldDB" id="A0A1V9XXL0"/>
<evidence type="ECO:0000313" key="2">
    <source>
        <dbReference type="EMBL" id="OQR78191.1"/>
    </source>
</evidence>
<feature type="chain" id="PRO_5013184382" evidence="1">
    <location>
        <begin position="23"/>
        <end position="91"/>
    </location>
</feature>
<keyword evidence="3" id="KW-1185">Reference proteome</keyword>
<evidence type="ECO:0000313" key="3">
    <source>
        <dbReference type="Proteomes" id="UP000192247"/>
    </source>
</evidence>
<gene>
    <name evidence="2" type="ORF">BIW11_06569</name>
</gene>
<sequence length="91" mass="10449">MMRFLWMLTLLSSFLFTICVKAEHIDVKKTIVFEIDKRLSAETDRGGYYHMYVNTFDRRCCKVRVTIQANAAPLTDSECCNPGRCSSANLC</sequence>
<comment type="caution">
    <text evidence="2">The sequence shown here is derived from an EMBL/GenBank/DDBJ whole genome shotgun (WGS) entry which is preliminary data.</text>
</comment>
<dbReference type="InParanoid" id="A0A1V9XXL0"/>
<name>A0A1V9XXL0_9ACAR</name>
<evidence type="ECO:0000256" key="1">
    <source>
        <dbReference type="SAM" id="SignalP"/>
    </source>
</evidence>
<proteinExistence type="predicted"/>
<organism evidence="2 3">
    <name type="scientific">Tropilaelaps mercedesae</name>
    <dbReference type="NCBI Taxonomy" id="418985"/>
    <lineage>
        <taxon>Eukaryota</taxon>
        <taxon>Metazoa</taxon>
        <taxon>Ecdysozoa</taxon>
        <taxon>Arthropoda</taxon>
        <taxon>Chelicerata</taxon>
        <taxon>Arachnida</taxon>
        <taxon>Acari</taxon>
        <taxon>Parasitiformes</taxon>
        <taxon>Mesostigmata</taxon>
        <taxon>Gamasina</taxon>
        <taxon>Dermanyssoidea</taxon>
        <taxon>Laelapidae</taxon>
        <taxon>Tropilaelaps</taxon>
    </lineage>
</organism>
<accession>A0A1V9XXL0</accession>